<keyword evidence="3" id="KW-1185">Reference proteome</keyword>
<evidence type="ECO:0000313" key="3">
    <source>
        <dbReference type="Proteomes" id="UP000203263"/>
    </source>
</evidence>
<proteinExistence type="predicted"/>
<dbReference type="EMBL" id="KX883638">
    <property type="protein sequence ID" value="APG77356.1"/>
    <property type="molecule type" value="Genomic_RNA"/>
</dbReference>
<sequence>MDLNSALSRLHQFHHDMVERIIPLDQVVQVVAYCLVLSVILRSVLYKWPGLIAMPFMTMIYNLVVVIQVVSLLAVFFLLPQPTNALQKFMLACVIIITIIVILHILYKATMFIYFLIKFRSFSIAVSGAHTLVIDNRCYPFHHDTGCIVFKKGIENGDTIYTWGDVVLPTAPKMVTYWTWNGGTHYSYAAQAKQGDCTFFIRTKVLDGRKVYYSTIY</sequence>
<dbReference type="KEGG" id="vg:30999505"/>
<dbReference type="Proteomes" id="UP000203263">
    <property type="component" value="Segment"/>
</dbReference>
<dbReference type="GeneID" id="30999505"/>
<keyword evidence="1" id="KW-0812">Transmembrane</keyword>
<evidence type="ECO:0000256" key="1">
    <source>
        <dbReference type="SAM" id="Phobius"/>
    </source>
</evidence>
<feature type="transmembrane region" description="Helical" evidence="1">
    <location>
        <begin position="58"/>
        <end position="77"/>
    </location>
</feature>
<evidence type="ECO:0008006" key="4">
    <source>
        <dbReference type="Google" id="ProtNLM"/>
    </source>
</evidence>
<organism evidence="2">
    <name type="scientific">Xinzhou toro-like virus</name>
    <dbReference type="NCBI Taxonomy" id="1923777"/>
    <lineage>
        <taxon>Viruses</taxon>
        <taxon>Riboviria</taxon>
        <taxon>Orthornavirae</taxon>
        <taxon>Pisuviricota</taxon>
        <taxon>Pisoniviricetes</taxon>
        <taxon>Nidovirales</taxon>
        <taxon>Tornidovirineae</taxon>
        <taxon>Tobaniviridae</taxon>
        <taxon>Serpentovirinae</taxon>
        <taxon>Infratovirus</taxon>
        <taxon>Xintolivirus</taxon>
        <taxon>Infratovirus hubeiense</taxon>
        <taxon>Infratovirus 1</taxon>
    </lineage>
</organism>
<dbReference type="RefSeq" id="YP_009344973.1">
    <property type="nucleotide sequence ID" value="NC_033700.1"/>
</dbReference>
<accession>A0A1L3KJ51</accession>
<keyword evidence="1" id="KW-1133">Transmembrane helix</keyword>
<reference evidence="2" key="1">
    <citation type="journal article" date="2016" name="Nature">
        <title>Redefining the invertebrate RNA virosphere.</title>
        <authorList>
            <person name="Shi M."/>
            <person name="Lin X.D."/>
            <person name="Tian J.H."/>
            <person name="Chen L.J."/>
            <person name="Chen X."/>
            <person name="Li C.X."/>
            <person name="Qin X.C."/>
            <person name="Li J."/>
            <person name="Cao J.P."/>
            <person name="Eden J.S."/>
            <person name="Buchmann J."/>
            <person name="Wang W."/>
            <person name="Xu J."/>
            <person name="Holmes E.C."/>
            <person name="Zhang Y.Z."/>
        </authorList>
    </citation>
    <scope>NUCLEOTIDE SEQUENCE [LARGE SCALE GENOMIC DNA]</scope>
    <source>
        <strain evidence="2">XZSJSC65757</strain>
    </source>
</reference>
<evidence type="ECO:0000313" key="2">
    <source>
        <dbReference type="EMBL" id="APG77356.1"/>
    </source>
</evidence>
<feature type="transmembrane region" description="Helical" evidence="1">
    <location>
        <begin position="89"/>
        <end position="117"/>
    </location>
</feature>
<feature type="transmembrane region" description="Helical" evidence="1">
    <location>
        <begin position="27"/>
        <end position="46"/>
    </location>
</feature>
<keyword evidence="1" id="KW-0472">Membrane</keyword>
<name>A0A1L3KJ51_9NIDO</name>
<protein>
    <recommendedName>
        <fullName evidence="4">M protein</fullName>
    </recommendedName>
</protein>